<dbReference type="Gene3D" id="1.10.287.2250">
    <property type="match status" value="1"/>
</dbReference>
<dbReference type="InterPro" id="IPR000863">
    <property type="entry name" value="Sulfotransferase_dom"/>
</dbReference>
<dbReference type="SMART" id="SM00848">
    <property type="entry name" value="Inhibitor_I29"/>
    <property type="match status" value="1"/>
</dbReference>
<comment type="similarity">
    <text evidence="1">Belongs to the sulfotransferase 1 family.</text>
</comment>
<dbReference type="SUPFAM" id="SSF52540">
    <property type="entry name" value="P-loop containing nucleoside triphosphate hydrolases"/>
    <property type="match status" value="1"/>
</dbReference>
<protein>
    <submittedName>
        <fullName evidence="4">Sulfotransferase 1 family member D1</fullName>
    </submittedName>
</protein>
<dbReference type="Pfam" id="PF08246">
    <property type="entry name" value="Inhibitor_I29"/>
    <property type="match status" value="1"/>
</dbReference>
<dbReference type="InterPro" id="IPR013201">
    <property type="entry name" value="Prot_inhib_I29"/>
</dbReference>
<dbReference type="Pfam" id="PF00078">
    <property type="entry name" value="RVT_1"/>
    <property type="match status" value="1"/>
</dbReference>
<keyword evidence="5" id="KW-1185">Reference proteome</keyword>
<dbReference type="Gene3D" id="3.40.50.300">
    <property type="entry name" value="P-loop containing nucleotide triphosphate hydrolases"/>
    <property type="match status" value="1"/>
</dbReference>
<dbReference type="AlphaFoldDB" id="A0A4Y2A9M8"/>
<feature type="domain" description="Cathepsin propeptide inhibitor" evidence="3">
    <location>
        <begin position="294"/>
        <end position="348"/>
    </location>
</feature>
<dbReference type="SUPFAM" id="SSF54001">
    <property type="entry name" value="Cysteine proteinases"/>
    <property type="match status" value="1"/>
</dbReference>
<dbReference type="InterPro" id="IPR000477">
    <property type="entry name" value="RT_dom"/>
</dbReference>
<dbReference type="Proteomes" id="UP000499080">
    <property type="component" value="Unassembled WGS sequence"/>
</dbReference>
<gene>
    <name evidence="4" type="primary">Sult1d1_1</name>
    <name evidence="4" type="ORF">AVEN_53235_1</name>
</gene>
<dbReference type="PANTHER" id="PTHR11783">
    <property type="entry name" value="SULFOTRANSFERASE SULT"/>
    <property type="match status" value="1"/>
</dbReference>
<dbReference type="GO" id="GO:0008146">
    <property type="term" value="F:sulfotransferase activity"/>
    <property type="evidence" value="ECO:0007669"/>
    <property type="project" value="InterPro"/>
</dbReference>
<comment type="caution">
    <text evidence="4">The sequence shown here is derived from an EMBL/GenBank/DDBJ whole genome shotgun (WGS) entry which is preliminary data.</text>
</comment>
<evidence type="ECO:0000259" key="3">
    <source>
        <dbReference type="SMART" id="SM00848"/>
    </source>
</evidence>
<sequence>MTRPGAIKTHLPYHLTPRSEEAKYIYVTRNPKDCCVSYYHHMKSIPGHGFNGTFDQFFELFISGRIDYGDYFDHLLAWYKHRKDPNVLFMTYEEMKENPETAVLKMASFLDEEKFAKPLKDYPEKLSNVLKSSVVEVLVVAPILWNIYIKAILNLNNDQHYIQAFADDLALGTAGGTRRELESNTNCRLHLIYDKLQELKLELSVDKCQGIAIRSYQNSNHQRTGQSVFNWSPCFKLNGKSIRIRNALKYLGINIDNSLPMAFQIFLVLLLLLNALRTFDAAVAEIDSDPAVRWENFKKTYQKIYDAEEEEMRRKNFEENYRKISEHNQRYEQGMQSFHLGFNVFADMVQRNPETCLNDSTNLAGDAIIALRINK</sequence>
<organism evidence="4 5">
    <name type="scientific">Araneus ventricosus</name>
    <name type="common">Orbweaver spider</name>
    <name type="synonym">Epeira ventricosa</name>
    <dbReference type="NCBI Taxonomy" id="182803"/>
    <lineage>
        <taxon>Eukaryota</taxon>
        <taxon>Metazoa</taxon>
        <taxon>Ecdysozoa</taxon>
        <taxon>Arthropoda</taxon>
        <taxon>Chelicerata</taxon>
        <taxon>Arachnida</taxon>
        <taxon>Araneae</taxon>
        <taxon>Araneomorphae</taxon>
        <taxon>Entelegynae</taxon>
        <taxon>Araneoidea</taxon>
        <taxon>Araneidae</taxon>
        <taxon>Araneus</taxon>
    </lineage>
</organism>
<name>A0A4Y2A9M8_ARAVE</name>
<dbReference type="InterPro" id="IPR038765">
    <property type="entry name" value="Papain-like_cys_pep_sf"/>
</dbReference>
<dbReference type="OrthoDB" id="205623at2759"/>
<evidence type="ECO:0000256" key="1">
    <source>
        <dbReference type="ARBA" id="ARBA00005771"/>
    </source>
</evidence>
<keyword evidence="2 4" id="KW-0808">Transferase</keyword>
<dbReference type="InterPro" id="IPR027417">
    <property type="entry name" value="P-loop_NTPase"/>
</dbReference>
<reference evidence="4 5" key="1">
    <citation type="journal article" date="2019" name="Sci. Rep.">
        <title>Orb-weaving spider Araneus ventricosus genome elucidates the spidroin gene catalogue.</title>
        <authorList>
            <person name="Kono N."/>
            <person name="Nakamura H."/>
            <person name="Ohtoshi R."/>
            <person name="Moran D.A.P."/>
            <person name="Shinohara A."/>
            <person name="Yoshida Y."/>
            <person name="Fujiwara M."/>
            <person name="Mori M."/>
            <person name="Tomita M."/>
            <person name="Arakawa K."/>
        </authorList>
    </citation>
    <scope>NUCLEOTIDE SEQUENCE [LARGE SCALE GENOMIC DNA]</scope>
</reference>
<evidence type="ECO:0000256" key="2">
    <source>
        <dbReference type="ARBA" id="ARBA00022679"/>
    </source>
</evidence>
<dbReference type="EMBL" id="BGPR01000010">
    <property type="protein sequence ID" value="GBL76482.1"/>
    <property type="molecule type" value="Genomic_DNA"/>
</dbReference>
<accession>A0A4Y2A9M8</accession>
<evidence type="ECO:0000313" key="5">
    <source>
        <dbReference type="Proteomes" id="UP000499080"/>
    </source>
</evidence>
<evidence type="ECO:0000313" key="4">
    <source>
        <dbReference type="EMBL" id="GBL76482.1"/>
    </source>
</evidence>
<dbReference type="Pfam" id="PF00685">
    <property type="entry name" value="Sulfotransfer_1"/>
    <property type="match status" value="1"/>
</dbReference>
<proteinExistence type="inferred from homology"/>